<dbReference type="AlphaFoldDB" id="A0A382WSK7"/>
<name>A0A382WSK7_9ZZZZ</name>
<feature type="non-terminal residue" evidence="1">
    <location>
        <position position="44"/>
    </location>
</feature>
<evidence type="ECO:0000313" key="1">
    <source>
        <dbReference type="EMBL" id="SVD61228.1"/>
    </source>
</evidence>
<reference evidence="1" key="1">
    <citation type="submission" date="2018-05" db="EMBL/GenBank/DDBJ databases">
        <authorList>
            <person name="Lanie J.A."/>
            <person name="Ng W.-L."/>
            <person name="Kazmierczak K.M."/>
            <person name="Andrzejewski T.M."/>
            <person name="Davidsen T.M."/>
            <person name="Wayne K.J."/>
            <person name="Tettelin H."/>
            <person name="Glass J.I."/>
            <person name="Rusch D."/>
            <person name="Podicherti R."/>
            <person name="Tsui H.-C.T."/>
            <person name="Winkler M.E."/>
        </authorList>
    </citation>
    <scope>NUCLEOTIDE SEQUENCE</scope>
</reference>
<dbReference type="EMBL" id="UINC01161822">
    <property type="protein sequence ID" value="SVD61228.1"/>
    <property type="molecule type" value="Genomic_DNA"/>
</dbReference>
<gene>
    <name evidence="1" type="ORF">METZ01_LOCUS414082</name>
</gene>
<accession>A0A382WSK7</accession>
<proteinExistence type="predicted"/>
<sequence length="44" mass="5129">MPVSETSETAANVFRLKPRVCCRYWDLSPCISDFNRKDISRKAH</sequence>
<protein>
    <submittedName>
        <fullName evidence="1">Uncharacterized protein</fullName>
    </submittedName>
</protein>
<organism evidence="1">
    <name type="scientific">marine metagenome</name>
    <dbReference type="NCBI Taxonomy" id="408172"/>
    <lineage>
        <taxon>unclassified sequences</taxon>
        <taxon>metagenomes</taxon>
        <taxon>ecological metagenomes</taxon>
    </lineage>
</organism>